<proteinExistence type="predicted"/>
<dbReference type="InterPro" id="IPR037883">
    <property type="entry name" value="Knr4/Smi1-like_sf"/>
</dbReference>
<dbReference type="GeneID" id="88808419"/>
<comment type="caution">
    <text evidence="1">The sequence shown here is derived from an EMBL/GenBank/DDBJ whole genome shotgun (WGS) entry which is preliminary data.</text>
</comment>
<sequence length="175" mass="20572">MSNIKFFSDHNLRFEQSLHGLSESEINAVIPNAFNGKDFFMKFYIANNGGYFNGGAYLYRDVFYTVLAGDYNLMEIEGFNFISRKFYDDSQYLLSINEVWELRKGYSRNIKEFAKSHFPFAGDAGDNDYWIDMNSGYIKYIRWESDDNPDNAIIVAPTFYDFCMNLQAERRKNKE</sequence>
<reference evidence="1 2" key="1">
    <citation type="journal article" date="2018" name="Int. J. Syst. Evol. Microbiol.">
        <title>Whole-genome-based revisit of Photorhabdus phylogeny: proposal for the elevation of most Photorhabdus subspecies to the species level and description of one novel species Photorhabdus bodei sp. nov., and one novel subspecies Photorhabdus laumondii subsp. clarkei subsp. nov.</title>
        <authorList>
            <person name="Machado R.A.R."/>
            <person name="Wuthrich D."/>
            <person name="Kuhnert P."/>
            <person name="Arce C.C.M."/>
            <person name="Thonen L."/>
            <person name="Ruiz C."/>
            <person name="Zhang X."/>
            <person name="Robert C.A.M."/>
            <person name="Karimi J."/>
            <person name="Kamali S."/>
            <person name="Ma J."/>
            <person name="Bruggmann R."/>
            <person name="Erb M."/>
        </authorList>
    </citation>
    <scope>NUCLEOTIDE SEQUENCE [LARGE SCALE GENOMIC DNA]</scope>
    <source>
        <strain evidence="1 2">LJ24-63</strain>
    </source>
</reference>
<protein>
    <submittedName>
        <fullName evidence="1">SMI1/KNR4 family protein</fullName>
    </submittedName>
</protein>
<evidence type="ECO:0000313" key="2">
    <source>
        <dbReference type="Proteomes" id="UP000250919"/>
    </source>
</evidence>
<gene>
    <name evidence="1" type="ORF">CKY02_21805</name>
</gene>
<dbReference type="Proteomes" id="UP000250919">
    <property type="component" value="Unassembled WGS sequence"/>
</dbReference>
<organism evidence="1 2">
    <name type="scientific">Photorhabdus bodei</name>
    <dbReference type="NCBI Taxonomy" id="2029681"/>
    <lineage>
        <taxon>Bacteria</taxon>
        <taxon>Pseudomonadati</taxon>
        <taxon>Pseudomonadota</taxon>
        <taxon>Gammaproteobacteria</taxon>
        <taxon>Enterobacterales</taxon>
        <taxon>Morganellaceae</taxon>
        <taxon>Photorhabdus</taxon>
    </lineage>
</organism>
<dbReference type="SUPFAM" id="SSF160631">
    <property type="entry name" value="SMI1/KNR4-like"/>
    <property type="match status" value="1"/>
</dbReference>
<evidence type="ECO:0000313" key="1">
    <source>
        <dbReference type="EMBL" id="RAX06963.1"/>
    </source>
</evidence>
<dbReference type="Gene3D" id="3.40.1580.10">
    <property type="entry name" value="SMI1/KNR4-like"/>
    <property type="match status" value="1"/>
</dbReference>
<dbReference type="AlphaFoldDB" id="A0A329WUR4"/>
<accession>A0A329WUR4</accession>
<dbReference type="RefSeq" id="WP_112896904.1">
    <property type="nucleotide sequence ID" value="NZ_CAWNYH010000080.1"/>
</dbReference>
<dbReference type="EMBL" id="NSCM01000080">
    <property type="protein sequence ID" value="RAX06963.1"/>
    <property type="molecule type" value="Genomic_DNA"/>
</dbReference>
<name>A0A329WUR4_9GAMM</name>